<dbReference type="PANTHER" id="PTHR10465:SF0">
    <property type="entry name" value="SARCALUMENIN"/>
    <property type="match status" value="1"/>
</dbReference>
<comment type="caution">
    <text evidence="7">The sequence shown here is derived from an EMBL/GenBank/DDBJ whole genome shotgun (WGS) entry which is preliminary data.</text>
</comment>
<evidence type="ECO:0000256" key="3">
    <source>
        <dbReference type="ARBA" id="ARBA00022801"/>
    </source>
</evidence>
<keyword evidence="4" id="KW-0342">GTP-binding</keyword>
<dbReference type="PANTHER" id="PTHR10465">
    <property type="entry name" value="TRANSMEMBRANE GTPASE FZO1"/>
    <property type="match status" value="1"/>
</dbReference>
<dbReference type="Pfam" id="PF00350">
    <property type="entry name" value="Dynamin_N"/>
    <property type="match status" value="2"/>
</dbReference>
<dbReference type="InterPro" id="IPR027417">
    <property type="entry name" value="P-loop_NTPase"/>
</dbReference>
<name>A0ABS2SXD6_9BACI</name>
<dbReference type="EMBL" id="JAFBCV010000012">
    <property type="protein sequence ID" value="MBM7840201.1"/>
    <property type="molecule type" value="Genomic_DNA"/>
</dbReference>
<dbReference type="Proteomes" id="UP001179280">
    <property type="component" value="Unassembled WGS sequence"/>
</dbReference>
<gene>
    <name evidence="7" type="ORF">JOC54_003481</name>
</gene>
<keyword evidence="2" id="KW-0547">Nucleotide-binding</keyword>
<evidence type="ECO:0000313" key="8">
    <source>
        <dbReference type="Proteomes" id="UP001179280"/>
    </source>
</evidence>
<sequence>MNDIHTTLNLNEKEEKQWKLIQQKQIFTVALSGHFSSGKSTLINHLLGVHLLPTSPIPTSANQMEISYGELGVLIDYTNGKSNRYTGEIDWDSIRMLGMDGETVQKITIQAPVPFLKHGSTLLDTPGVDSTDPTHQNVTLEALFTTDAVLYVMDYNHVKAETNLSFLKQLSDEGKPLILVVNQIDKHDEQELSFTAYKNDIDSILQSWKINYQTIYYTSMYEADQNELNHFKNDFFALLAEGERLAQLSKKRLERSFYLALKRRLADEEEEALEGIEAEIQEDGFMVEAVHHLDQEKDHLHELVATIDNRRESYLKDWDSLFRQVTLFNATLTDQTALWLKAMKPNFKMGLLFSARKTAEERRKRTNELIQKLEDQLQSQLVFHLHQSLQSLPLEQMTNKEPFLNALEDLSISISEDFLKEALPKSTFSDQYVYQYTKDKTDQIKRMLRKKAFHALEVAEKELEVFDQSSMKLANQTIKTKQKMLPFVQKLRDCREQFNKRYLEVERLAKKHDDSGKLELEMKEAMKQATEPIDSVWHEGLVVTQPKTLLQSTVDDRRKGETYTAHKDVDLLSLQAILAEYREEQWGIEWRDRIQRRMDSTSNERFTVSLFGAFSAGKSSFANALLGDDVLPTSPHPTTATVTTVTKSTEESKHGSVHVTYKSYDELDKELASISRLLAVQLSLKSIQSFRVKTFKGDTAAKKQALSYVETLQTSLKEKELLLATVETVSIATLSDLVANESTACLISNVLIHYDCHLTEKGLTLVDTPGVNSINGRHTNVAYEQVKQSDAIFYVTYYNHSFSKADAQFIEQLGKINQQFTSKKLYFILNAIDLASSEEERLGVESYVRKSLLQAGVDDAQLYPVSSKQALTDKKQKNVQSSLFRAFEQELYGPMITSFKQLGQQALMQDIKSYCSELYDLHMYANLNKEEQALLFERATQYLTKVTRDFATEEGKPFKLRLTQEAIELFTYLRERIHFVVRDQFNEYLNVSTITGTSKKQQKEALRMNLIQWKEEGVYFLAQELKATNVRLSLLFQRHHDQWINEWQEMIKQNYSAFYLNVPKHSVSFTMKLEELNANLALEQYTNQFTSARTFFEQGILVQMKEDAAKELSQQLSAFIREMEATLIDQIQAEVKLAHATALRHVEYSMENELKKRERFTNPSLSNQMRAEQEKLENRLLTQ</sequence>
<evidence type="ECO:0000256" key="2">
    <source>
        <dbReference type="ARBA" id="ARBA00022741"/>
    </source>
</evidence>
<evidence type="ECO:0000256" key="1">
    <source>
        <dbReference type="ARBA" id="ARBA00004370"/>
    </source>
</evidence>
<protein>
    <submittedName>
        <fullName evidence="7">Small GTP-binding protein</fullName>
    </submittedName>
</protein>
<keyword evidence="3" id="KW-0378">Hydrolase</keyword>
<dbReference type="InterPro" id="IPR045063">
    <property type="entry name" value="Dynamin_N"/>
</dbReference>
<evidence type="ECO:0000256" key="4">
    <source>
        <dbReference type="ARBA" id="ARBA00023134"/>
    </source>
</evidence>
<keyword evidence="5" id="KW-0472">Membrane</keyword>
<feature type="domain" description="Dynamin N-terminal" evidence="6">
    <location>
        <begin position="29"/>
        <end position="183"/>
    </location>
</feature>
<dbReference type="RefSeq" id="WP_204467722.1">
    <property type="nucleotide sequence ID" value="NZ_JAFBCV010000012.1"/>
</dbReference>
<feature type="domain" description="Dynamin N-terminal" evidence="6">
    <location>
        <begin position="609"/>
        <end position="821"/>
    </location>
</feature>
<evidence type="ECO:0000256" key="5">
    <source>
        <dbReference type="ARBA" id="ARBA00023136"/>
    </source>
</evidence>
<proteinExistence type="predicted"/>
<dbReference type="Gene3D" id="3.40.50.300">
    <property type="entry name" value="P-loop containing nucleotide triphosphate hydrolases"/>
    <property type="match status" value="2"/>
</dbReference>
<dbReference type="CDD" id="cd09912">
    <property type="entry name" value="DLP_2"/>
    <property type="match status" value="2"/>
</dbReference>
<evidence type="ECO:0000313" key="7">
    <source>
        <dbReference type="EMBL" id="MBM7840201.1"/>
    </source>
</evidence>
<evidence type="ECO:0000259" key="6">
    <source>
        <dbReference type="Pfam" id="PF00350"/>
    </source>
</evidence>
<keyword evidence="8" id="KW-1185">Reference proteome</keyword>
<dbReference type="InterPro" id="IPR027094">
    <property type="entry name" value="Mitofusin_fam"/>
</dbReference>
<dbReference type="SUPFAM" id="SSF52540">
    <property type="entry name" value="P-loop containing nucleoside triphosphate hydrolases"/>
    <property type="match status" value="2"/>
</dbReference>
<accession>A0ABS2SXD6</accession>
<comment type="subcellular location">
    <subcellularLocation>
        <location evidence="1">Membrane</location>
    </subcellularLocation>
</comment>
<organism evidence="7 8">
    <name type="scientific">Shouchella xiaoxiensis</name>
    <dbReference type="NCBI Taxonomy" id="766895"/>
    <lineage>
        <taxon>Bacteria</taxon>
        <taxon>Bacillati</taxon>
        <taxon>Bacillota</taxon>
        <taxon>Bacilli</taxon>
        <taxon>Bacillales</taxon>
        <taxon>Bacillaceae</taxon>
        <taxon>Shouchella</taxon>
    </lineage>
</organism>
<reference evidence="7" key="1">
    <citation type="submission" date="2021-01" db="EMBL/GenBank/DDBJ databases">
        <title>Genomic Encyclopedia of Type Strains, Phase IV (KMG-IV): sequencing the most valuable type-strain genomes for metagenomic binning, comparative biology and taxonomic classification.</title>
        <authorList>
            <person name="Goeker M."/>
        </authorList>
    </citation>
    <scope>NUCLEOTIDE SEQUENCE</scope>
    <source>
        <strain evidence="7">DSM 21943</strain>
    </source>
</reference>